<keyword evidence="1" id="KW-0472">Membrane</keyword>
<dbReference type="InterPro" id="IPR007679">
    <property type="entry name" value="DUF569"/>
</dbReference>
<gene>
    <name evidence="4" type="ORF">HU200_063019</name>
</gene>
<dbReference type="Pfam" id="PF04601">
    <property type="entry name" value="DUF569"/>
    <property type="match status" value="1"/>
</dbReference>
<feature type="domain" description="DUF569" evidence="2">
    <location>
        <begin position="10"/>
        <end position="163"/>
    </location>
</feature>
<organism evidence="4 5">
    <name type="scientific">Digitaria exilis</name>
    <dbReference type="NCBI Taxonomy" id="1010633"/>
    <lineage>
        <taxon>Eukaryota</taxon>
        <taxon>Viridiplantae</taxon>
        <taxon>Streptophyta</taxon>
        <taxon>Embryophyta</taxon>
        <taxon>Tracheophyta</taxon>
        <taxon>Spermatophyta</taxon>
        <taxon>Magnoliopsida</taxon>
        <taxon>Liliopsida</taxon>
        <taxon>Poales</taxon>
        <taxon>Poaceae</taxon>
        <taxon>PACMAD clade</taxon>
        <taxon>Panicoideae</taxon>
        <taxon>Panicodae</taxon>
        <taxon>Paniceae</taxon>
        <taxon>Anthephorinae</taxon>
        <taxon>Digitaria</taxon>
    </lineage>
</organism>
<keyword evidence="1" id="KW-1133">Transmembrane helix</keyword>
<keyword evidence="5" id="KW-1185">Reference proteome</keyword>
<dbReference type="EMBL" id="JACEFO010002671">
    <property type="protein sequence ID" value="KAF8652073.1"/>
    <property type="molecule type" value="Genomic_DNA"/>
</dbReference>
<dbReference type="Proteomes" id="UP000636709">
    <property type="component" value="Unassembled WGS sequence"/>
</dbReference>
<dbReference type="PANTHER" id="PTHR31205:SF24">
    <property type="entry name" value="DUF569 DOMAIN-CONTAINING PROTEIN"/>
    <property type="match status" value="1"/>
</dbReference>
<dbReference type="InterPro" id="IPR054726">
    <property type="entry name" value="Ubiq_DUF569-assoc"/>
</dbReference>
<dbReference type="Pfam" id="PF22932">
    <property type="entry name" value="Ubiq_DUF_assoc"/>
    <property type="match status" value="1"/>
</dbReference>
<comment type="caution">
    <text evidence="4">The sequence shown here is derived from an EMBL/GenBank/DDBJ whole genome shotgun (WGS) entry which is preliminary data.</text>
</comment>
<name>A0A835A9H1_9POAL</name>
<proteinExistence type="predicted"/>
<sequence>MPLPAAMDGLFADGVYLRLRSRARDTYLHADKDGEGLSLLPRGGDDGAPAEAGVWRVHRVLRDGDNYVLLHGAAYGRYLALSDEAAPHGCVGKRAVQRGYDDPELDAVMWKPSAVPDAPTSHVLMRHLLNGTLRANGRFRVWNNGVSIDMYFGNRSTMRQWIVEVVPPRPQGYVPVLPAPSETLQHHTFLFWWPGAREGARRRTIRYLHADQPLDFGPASNVPSFSYCSRSVYDLRNQLGIRVNHGHILGTIMCVQAGLYGRLTPLITDLTHSDEPLHVVVYTAGTPGENLAVFLVVCAALVTCLSLFRQEDSVVLRFIFAVCLVVLFSSVELRVAQSSSAVLNSVWK</sequence>
<feature type="transmembrane region" description="Helical" evidence="1">
    <location>
        <begin position="291"/>
        <end position="308"/>
    </location>
</feature>
<evidence type="ECO:0000259" key="2">
    <source>
        <dbReference type="Pfam" id="PF04601"/>
    </source>
</evidence>
<dbReference type="AlphaFoldDB" id="A0A835A9H1"/>
<keyword evidence="1" id="KW-0812">Transmembrane</keyword>
<evidence type="ECO:0000259" key="3">
    <source>
        <dbReference type="Pfam" id="PF22932"/>
    </source>
</evidence>
<dbReference type="OrthoDB" id="617902at2759"/>
<dbReference type="CDD" id="cd23340">
    <property type="entry name" value="beta-trefoil_FSCN_ACP-like"/>
    <property type="match status" value="1"/>
</dbReference>
<feature type="transmembrane region" description="Helical" evidence="1">
    <location>
        <begin position="315"/>
        <end position="336"/>
    </location>
</feature>
<evidence type="ECO:0000313" key="4">
    <source>
        <dbReference type="EMBL" id="KAF8652073.1"/>
    </source>
</evidence>
<protein>
    <recommendedName>
        <fullName evidence="6">DUF569 domain-containing protein</fullName>
    </recommendedName>
</protein>
<reference evidence="4" key="1">
    <citation type="submission" date="2020-07" db="EMBL/GenBank/DDBJ databases">
        <title>Genome sequence and genetic diversity analysis of an under-domesticated orphan crop, white fonio (Digitaria exilis).</title>
        <authorList>
            <person name="Bennetzen J.L."/>
            <person name="Chen S."/>
            <person name="Ma X."/>
            <person name="Wang X."/>
            <person name="Yssel A.E.J."/>
            <person name="Chaluvadi S.R."/>
            <person name="Johnson M."/>
            <person name="Gangashetty P."/>
            <person name="Hamidou F."/>
            <person name="Sanogo M.D."/>
            <person name="Zwaenepoel A."/>
            <person name="Wallace J."/>
            <person name="Van De Peer Y."/>
            <person name="Van Deynze A."/>
        </authorList>
    </citation>
    <scope>NUCLEOTIDE SEQUENCE</scope>
    <source>
        <tissue evidence="4">Leaves</tissue>
    </source>
</reference>
<evidence type="ECO:0008006" key="6">
    <source>
        <dbReference type="Google" id="ProtNLM"/>
    </source>
</evidence>
<evidence type="ECO:0000256" key="1">
    <source>
        <dbReference type="SAM" id="Phobius"/>
    </source>
</evidence>
<accession>A0A835A9H1</accession>
<feature type="domain" description="DUF569" evidence="3">
    <location>
        <begin position="202"/>
        <end position="282"/>
    </location>
</feature>
<evidence type="ECO:0000313" key="5">
    <source>
        <dbReference type="Proteomes" id="UP000636709"/>
    </source>
</evidence>
<dbReference type="PANTHER" id="PTHR31205">
    <property type="entry name" value="ACTIN CROSS-LINKING PROTEIN (DUF569)"/>
    <property type="match status" value="1"/>
</dbReference>